<dbReference type="RefSeq" id="YP_009036203.1">
    <property type="nucleotide sequence ID" value="NC_024211.1"/>
</dbReference>
<proteinExistence type="predicted"/>
<dbReference type="Proteomes" id="UP000026906">
    <property type="component" value="Segment"/>
</dbReference>
<dbReference type="EMBL" id="KJ489401">
    <property type="protein sequence ID" value="AHZ10714.1"/>
    <property type="molecule type" value="Genomic_DNA"/>
</dbReference>
<dbReference type="KEGG" id="vg:19525841"/>
<reference evidence="2" key="1">
    <citation type="submission" date="2014-09" db="EMBL/GenBank/DDBJ databases">
        <authorList>
            <person name="Sauder A.B."/>
            <person name="McKenzie Q.R."/>
            <person name="Temple L.M."/>
            <person name="Alexis B.K."/>
            <person name="Al-Atrache Z."/>
            <person name="Lewis L.O."/>
            <person name="Loesser-Casey K.E."/>
            <person name="Mitchell K.J."/>
        </authorList>
    </citation>
    <scope>NUCLEOTIDE SEQUENCE [LARGE SCALE GENOMIC DNA]</scope>
</reference>
<accession>A0A024B285</accession>
<dbReference type="GeneID" id="19525841"/>
<sequence>MENQPVKGMLINESTISHQGIEKVELEFNKDGSILSVFVKRRPEKCGWSDKLSLDAWKLI</sequence>
<protein>
    <submittedName>
        <fullName evidence="1">Uncharacterized protein</fullName>
    </submittedName>
</protein>
<organism evidence="1 2">
    <name type="scientific">Bacillus phage Megatron</name>
    <dbReference type="NCBI Taxonomy" id="1486661"/>
    <lineage>
        <taxon>Viruses</taxon>
        <taxon>Duplodnaviria</taxon>
        <taxon>Heunggongvirae</taxon>
        <taxon>Uroviricota</taxon>
        <taxon>Caudoviricetes</taxon>
        <taxon>Herelleviridae</taxon>
        <taxon>Bastillevirinae</taxon>
        <taxon>Wphvirus</taxon>
        <taxon>Wphvirus megatron</taxon>
    </lineage>
</organism>
<name>A0A024B285_9CAUD</name>
<keyword evidence="2" id="KW-1185">Reference proteome</keyword>
<evidence type="ECO:0000313" key="1">
    <source>
        <dbReference type="EMBL" id="AHZ10714.1"/>
    </source>
</evidence>
<evidence type="ECO:0000313" key="2">
    <source>
        <dbReference type="Proteomes" id="UP000026906"/>
    </source>
</evidence>